<organism evidence="2 3">
    <name type="scientific">Lottia gigantea</name>
    <name type="common">Giant owl limpet</name>
    <dbReference type="NCBI Taxonomy" id="225164"/>
    <lineage>
        <taxon>Eukaryota</taxon>
        <taxon>Metazoa</taxon>
        <taxon>Spiralia</taxon>
        <taxon>Lophotrochozoa</taxon>
        <taxon>Mollusca</taxon>
        <taxon>Gastropoda</taxon>
        <taxon>Patellogastropoda</taxon>
        <taxon>Lottioidea</taxon>
        <taxon>Lottiidae</taxon>
        <taxon>Lottia</taxon>
    </lineage>
</organism>
<dbReference type="OMA" id="QEDATHI"/>
<sequence length="336" mass="40073">MMYVLRRIRAIAHFKYFRILVIINLLLYLLLSHVQLFQPQVDQESHLSIEPNNMNRLSSNIPKMTLAGSQINTSVSQDVVLRSKPPLTHSSPSIRTHKLFYKSKHKLSAFNTAMKSKEKRLLQDILLKFKAVLEENGIPFFMYSGTLVGSYRHHDIIPWDDDIDIILSSKYRQQLRSVLNKLRPSFFLNTVQYVRWKFYSIQSRPVHKIRWSWPFLDISFYNENSSHIWDFDSQYSKKFMYLKNDIFPLTRRPFMSMLLPAPRNTSAVLKNYKPEICKSMKYNHRYERPVQFTSQMNCEKLRNMFPFVIRQRVVNGFNETLLHGGKVLRWFFTKNM</sequence>
<dbReference type="Pfam" id="PF04991">
    <property type="entry name" value="LicD"/>
    <property type="match status" value="1"/>
</dbReference>
<feature type="domain" description="LicD/FKTN/FKRP nucleotidyltransferase" evidence="1">
    <location>
        <begin position="134"/>
        <end position="192"/>
    </location>
</feature>
<evidence type="ECO:0000313" key="3">
    <source>
        <dbReference type="Proteomes" id="UP000030746"/>
    </source>
</evidence>
<dbReference type="PANTHER" id="PTHR43404">
    <property type="entry name" value="LIPOPOLYSACCHARIDE CHOLINEPHOSPHOTRANSFERASE LICD"/>
    <property type="match status" value="1"/>
</dbReference>
<dbReference type="OrthoDB" id="419198at2759"/>
<protein>
    <recommendedName>
        <fullName evidence="1">LicD/FKTN/FKRP nucleotidyltransferase domain-containing protein</fullName>
    </recommendedName>
</protein>
<evidence type="ECO:0000313" key="2">
    <source>
        <dbReference type="EMBL" id="ESP05586.1"/>
    </source>
</evidence>
<dbReference type="AlphaFoldDB" id="V4BCW5"/>
<dbReference type="RefSeq" id="XP_009044131.1">
    <property type="nucleotide sequence ID" value="XM_009045883.1"/>
</dbReference>
<gene>
    <name evidence="2" type="ORF">LOTGIDRAFT_152443</name>
</gene>
<dbReference type="InterPro" id="IPR052942">
    <property type="entry name" value="LPS_cholinephosphotransferase"/>
</dbReference>
<dbReference type="CTD" id="20235676"/>
<proteinExistence type="predicted"/>
<dbReference type="EMBL" id="KB199650">
    <property type="protein sequence ID" value="ESP05586.1"/>
    <property type="molecule type" value="Genomic_DNA"/>
</dbReference>
<keyword evidence="3" id="KW-1185">Reference proteome</keyword>
<dbReference type="PANTHER" id="PTHR43404:SF2">
    <property type="entry name" value="LIPOPOLYSACCHARIDE CHOLINEPHOSPHOTRANSFERASE LICD"/>
    <property type="match status" value="1"/>
</dbReference>
<dbReference type="Proteomes" id="UP000030746">
    <property type="component" value="Unassembled WGS sequence"/>
</dbReference>
<evidence type="ECO:0000259" key="1">
    <source>
        <dbReference type="Pfam" id="PF04991"/>
    </source>
</evidence>
<dbReference type="GO" id="GO:0009100">
    <property type="term" value="P:glycoprotein metabolic process"/>
    <property type="evidence" value="ECO:0007669"/>
    <property type="project" value="UniProtKB-ARBA"/>
</dbReference>
<dbReference type="HOGENOM" id="CLU_827128_0_0_1"/>
<dbReference type="GeneID" id="20235676"/>
<name>V4BCW5_LOTGI</name>
<dbReference type="InterPro" id="IPR007074">
    <property type="entry name" value="LicD/FKTN/FKRP_NTP_transf"/>
</dbReference>
<dbReference type="KEGG" id="lgi:LOTGIDRAFT_152443"/>
<accession>V4BCW5</accession>
<reference evidence="2 3" key="1">
    <citation type="journal article" date="2013" name="Nature">
        <title>Insights into bilaterian evolution from three spiralian genomes.</title>
        <authorList>
            <person name="Simakov O."/>
            <person name="Marletaz F."/>
            <person name="Cho S.J."/>
            <person name="Edsinger-Gonzales E."/>
            <person name="Havlak P."/>
            <person name="Hellsten U."/>
            <person name="Kuo D.H."/>
            <person name="Larsson T."/>
            <person name="Lv J."/>
            <person name="Arendt D."/>
            <person name="Savage R."/>
            <person name="Osoegawa K."/>
            <person name="de Jong P."/>
            <person name="Grimwood J."/>
            <person name="Chapman J.A."/>
            <person name="Shapiro H."/>
            <person name="Aerts A."/>
            <person name="Otillar R.P."/>
            <person name="Terry A.Y."/>
            <person name="Boore J.L."/>
            <person name="Grigoriev I.V."/>
            <person name="Lindberg D.R."/>
            <person name="Seaver E.C."/>
            <person name="Weisblat D.A."/>
            <person name="Putnam N.H."/>
            <person name="Rokhsar D.S."/>
        </authorList>
    </citation>
    <scope>NUCLEOTIDE SEQUENCE [LARGE SCALE GENOMIC DNA]</scope>
</reference>